<protein>
    <recommendedName>
        <fullName evidence="1">Chorismate mutase domain-containing protein</fullName>
    </recommendedName>
</protein>
<comment type="caution">
    <text evidence="2">The sequence shown here is derived from an EMBL/GenBank/DDBJ whole genome shotgun (WGS) entry which is preliminary data.</text>
</comment>
<dbReference type="Pfam" id="PF01817">
    <property type="entry name" value="CM_2"/>
    <property type="match status" value="1"/>
</dbReference>
<dbReference type="InterPro" id="IPR036979">
    <property type="entry name" value="CM_dom_sf"/>
</dbReference>
<evidence type="ECO:0000313" key="2">
    <source>
        <dbReference type="EMBL" id="GAI30949.1"/>
    </source>
</evidence>
<dbReference type="GO" id="GO:0046417">
    <property type="term" value="P:chorismate metabolic process"/>
    <property type="evidence" value="ECO:0007669"/>
    <property type="project" value="InterPro"/>
</dbReference>
<organism evidence="2">
    <name type="scientific">marine sediment metagenome</name>
    <dbReference type="NCBI Taxonomy" id="412755"/>
    <lineage>
        <taxon>unclassified sequences</taxon>
        <taxon>metagenomes</taxon>
        <taxon>ecological metagenomes</taxon>
    </lineage>
</organism>
<sequence>MEYYSPGRERSILNRLIKENKGPLSNENLSEIIRFILKVSLSLEKKL</sequence>
<dbReference type="GO" id="GO:0004106">
    <property type="term" value="F:chorismate mutase activity"/>
    <property type="evidence" value="ECO:0007669"/>
    <property type="project" value="InterPro"/>
</dbReference>
<name>X1PJC0_9ZZZZ</name>
<dbReference type="SUPFAM" id="SSF48600">
    <property type="entry name" value="Chorismate mutase II"/>
    <property type="match status" value="1"/>
</dbReference>
<proteinExistence type="predicted"/>
<dbReference type="EMBL" id="BARV01015475">
    <property type="protein sequence ID" value="GAI30949.1"/>
    <property type="molecule type" value="Genomic_DNA"/>
</dbReference>
<feature type="non-terminal residue" evidence="2">
    <location>
        <position position="47"/>
    </location>
</feature>
<dbReference type="InterPro" id="IPR002701">
    <property type="entry name" value="CM_II_prokaryot"/>
</dbReference>
<dbReference type="AlphaFoldDB" id="X1PJC0"/>
<reference evidence="2" key="1">
    <citation type="journal article" date="2014" name="Front. Microbiol.">
        <title>High frequency of phylogenetically diverse reductive dehalogenase-homologous genes in deep subseafloor sedimentary metagenomes.</title>
        <authorList>
            <person name="Kawai M."/>
            <person name="Futagami T."/>
            <person name="Toyoda A."/>
            <person name="Takaki Y."/>
            <person name="Nishi S."/>
            <person name="Hori S."/>
            <person name="Arai W."/>
            <person name="Tsubouchi T."/>
            <person name="Morono Y."/>
            <person name="Uchiyama I."/>
            <person name="Ito T."/>
            <person name="Fujiyama A."/>
            <person name="Inagaki F."/>
            <person name="Takami H."/>
        </authorList>
    </citation>
    <scope>NUCLEOTIDE SEQUENCE</scope>
    <source>
        <strain evidence="2">Expedition CK06-06</strain>
    </source>
</reference>
<evidence type="ECO:0000259" key="1">
    <source>
        <dbReference type="Pfam" id="PF01817"/>
    </source>
</evidence>
<gene>
    <name evidence="2" type="ORF">S06H3_26734</name>
</gene>
<dbReference type="Gene3D" id="1.20.59.10">
    <property type="entry name" value="Chorismate mutase"/>
    <property type="match status" value="1"/>
</dbReference>
<dbReference type="InterPro" id="IPR036263">
    <property type="entry name" value="Chorismate_II_sf"/>
</dbReference>
<feature type="domain" description="Chorismate mutase" evidence="1">
    <location>
        <begin position="2"/>
        <end position="45"/>
    </location>
</feature>
<accession>X1PJC0</accession>